<sequence>MQLRPDEWQVVTQQPRKTKVVKLIALDIGRFIVKQAEEATFRKEKQDLPIIEITKDVYDVRFKGEDRNALDKWLLLEVGAFPDVYKNLAMEHIGNGDAMTGLVIADTMRETFGYTWAFPHAFVSSLLNTYFNGKKEMENRTIEGNHCAQQCFTSGYPLWTLEDDSDETLNGLLGAAQMPQPGPELPLMSAVLSKASRPCPAWIDLVAEGELWGSSTSSDPTMISEELSELGGAEDGVDPWLHMLSICAEYAVFGPDALAEASNESDSREGFSENPAKSEGPVLPAFGESLADSDMSKSPASPQRRQMDSVMQSMESRSGNRSDTKHITRPAATSKWKLARLAIGPTTDDSHLTEIQKVLKKVTGEYTSVTQKEDVLEAIMAEAAHASYECLGRYEMDASYTTRVAMNTAAMKGRAGEIYRVCQKIGGADLDGTQEDDDRLVQRHGLDQFMAQPGENTFFPPELLEGLRCRQRGLVLNEGPFGDTVLKATDGQQTGHIAFLEVRCPNLAKKAEKDDHQDKRPKVRETEDDEFVILMPDVNVMTLRNLLLFVYTDHLPTFSEDGVIEAIELMKVAQDLFLPPQGIPNHEACSMRRLYAMCEMHLHTAMSPFNVGDILWGAVKIGSKRLEKDAYAGLARMKPMTDVDCNKRLIQALVRDPDLLALAMSAAAGNNKALAGEAPPDFSQSIPTPSMLRDLRHLLRKARTADCKQVDDSDYADCRLIAAGPSEERGLAAHRFILAARSEYYSTLLSAPMEEATTRQIRVSLQPAPSVPSMLALLNYLYTGEVDATVEGGDADAPMTPSNWLDVLSMLDGLGGTLAERASIKLRSKTLSFLQSSLGSMESSECWMLLREASIRQNPCVQSMAMACVMDDCTADKCADAASFAGWKQMPDLDWWTPAMESDLFRQFMNWSFKKATGKPTGHVDNASYDKWTLVVTNPWRNYNPRHQYNYSNTSEGNSYLVSIESLVGCGCSQNGLGSIEAHFDQPIYVDHILVAPLEHWGPARLSAAVVQVMSDDGQWVTVCDKLSGSMEAVYVCMVASKWYVRGLNPAGDGRQPPDHKEALRSRVAGHLLQVLEQKVGSGLNLKTLTVFVATLEHLLHGDERQRLKQSWTVHDLNQEDVTDAAGLESVLEVFMAHYVFVSQKADSGYALTLQKGREEVAFVNRVYEGWGKIRDSIVKEIQNRVSLSGADLSFEDAAAACEKVLESFREVSGAMCTSMAKSLAALPGGKEGKVGLATMRKGDLFRETTDYLRMAGALDEQTPSQPVVLIPNYMLAPSNCDGTTSFYDLCCPNTCEGHKAQFEAAIADGQDAEAIQALAVEIRGAALTPVQVRALKDLAEDGAVMLHGRQFAQWLHETFPSDCPRPVAEEFPSAEAAVPDAHRDFQKAAQATFTKALSGLMSKNNMKVSGALGQAAASDLVAERGFLARCGEWGLIGLVNGQGSPKVSGALAMYIAQEMPKAIFQSPAFVNSFNDVAQGLTDAFAKVHTAAAMQLDVTLTGASVTVVLLNKEHVWIAHVGDCRCVLAVPDNGGNAREFHMLPQRLTEDHKLCVKKEFDRTKEAGAEVRKLVHDKVCRLFVGETSYPSLAVTRGLGHRLAHTVGVIHKPSICKLVRKDLPEGSYMLLGSGGVWATVSDATAVNWVQRNLDEPQQAAMSLAHEAMSRWQEPGSLAKGLPLALLRGTLSTCYFRLEDLT</sequence>
<keyword evidence="5" id="KW-1185">Reference proteome</keyword>
<dbReference type="PROSITE" id="PS51746">
    <property type="entry name" value="PPM_2"/>
    <property type="match status" value="1"/>
</dbReference>
<evidence type="ECO:0000259" key="3">
    <source>
        <dbReference type="PROSITE" id="PS51746"/>
    </source>
</evidence>
<dbReference type="CDD" id="cd00143">
    <property type="entry name" value="PP2Cc"/>
    <property type="match status" value="1"/>
</dbReference>
<evidence type="ECO:0000256" key="1">
    <source>
        <dbReference type="SAM" id="MobiDB-lite"/>
    </source>
</evidence>
<dbReference type="CDD" id="cd18186">
    <property type="entry name" value="BTB_POZ_ZBTB_KLHL-like"/>
    <property type="match status" value="1"/>
</dbReference>
<evidence type="ECO:0000259" key="2">
    <source>
        <dbReference type="PROSITE" id="PS50097"/>
    </source>
</evidence>
<dbReference type="InterPro" id="IPR015655">
    <property type="entry name" value="PP2C"/>
</dbReference>
<evidence type="ECO:0000313" key="4">
    <source>
        <dbReference type="EMBL" id="CAE7542171.1"/>
    </source>
</evidence>
<protein>
    <recommendedName>
        <fullName evidence="6">PPM-type phosphatase domain-containing protein</fullName>
    </recommendedName>
</protein>
<dbReference type="InterPro" id="IPR011333">
    <property type="entry name" value="SKP1/BTB/POZ_sf"/>
</dbReference>
<dbReference type="SUPFAM" id="SSF54695">
    <property type="entry name" value="POZ domain"/>
    <property type="match status" value="1"/>
</dbReference>
<feature type="domain" description="BTB" evidence="2">
    <location>
        <begin position="716"/>
        <end position="790"/>
    </location>
</feature>
<gene>
    <name evidence="4" type="ORF">SPIL2461_LOCUS14357</name>
</gene>
<dbReference type="OrthoDB" id="420912at2759"/>
<organism evidence="4 5">
    <name type="scientific">Symbiodinium pilosum</name>
    <name type="common">Dinoflagellate</name>
    <dbReference type="NCBI Taxonomy" id="2952"/>
    <lineage>
        <taxon>Eukaryota</taxon>
        <taxon>Sar</taxon>
        <taxon>Alveolata</taxon>
        <taxon>Dinophyceae</taxon>
        <taxon>Suessiales</taxon>
        <taxon>Symbiodiniaceae</taxon>
        <taxon>Symbiodinium</taxon>
    </lineage>
</organism>
<comment type="caution">
    <text evidence="4">The sequence shown here is derived from an EMBL/GenBank/DDBJ whole genome shotgun (WGS) entry which is preliminary data.</text>
</comment>
<dbReference type="Pfam" id="PF00651">
    <property type="entry name" value="BTB"/>
    <property type="match status" value="1"/>
</dbReference>
<dbReference type="EMBL" id="CAJNIZ010033068">
    <property type="protein sequence ID" value="CAE7542171.1"/>
    <property type="molecule type" value="Genomic_DNA"/>
</dbReference>
<dbReference type="InterPro" id="IPR001932">
    <property type="entry name" value="PPM-type_phosphatase-like_dom"/>
</dbReference>
<feature type="compositionally biased region" description="Polar residues" evidence="1">
    <location>
        <begin position="296"/>
        <end position="317"/>
    </location>
</feature>
<dbReference type="GO" id="GO:0004722">
    <property type="term" value="F:protein serine/threonine phosphatase activity"/>
    <property type="evidence" value="ECO:0007669"/>
    <property type="project" value="InterPro"/>
</dbReference>
<dbReference type="InterPro" id="IPR036457">
    <property type="entry name" value="PPM-type-like_dom_sf"/>
</dbReference>
<dbReference type="InterPro" id="IPR000210">
    <property type="entry name" value="BTB/POZ_dom"/>
</dbReference>
<feature type="domain" description="PPM-type phosphatase" evidence="3">
    <location>
        <begin position="1414"/>
        <end position="1697"/>
    </location>
</feature>
<name>A0A812TTX7_SYMPI</name>
<evidence type="ECO:0008006" key="6">
    <source>
        <dbReference type="Google" id="ProtNLM"/>
    </source>
</evidence>
<feature type="region of interest" description="Disordered" evidence="1">
    <location>
        <begin position="261"/>
        <end position="330"/>
    </location>
</feature>
<accession>A0A812TTX7</accession>
<evidence type="ECO:0000313" key="5">
    <source>
        <dbReference type="Proteomes" id="UP000649617"/>
    </source>
</evidence>
<dbReference type="Pfam" id="PF00481">
    <property type="entry name" value="PP2C"/>
    <property type="match status" value="1"/>
</dbReference>
<dbReference type="Proteomes" id="UP000649617">
    <property type="component" value="Unassembled WGS sequence"/>
</dbReference>
<dbReference type="SMART" id="SM00332">
    <property type="entry name" value="PP2Cc"/>
    <property type="match status" value="1"/>
</dbReference>
<dbReference type="Gene3D" id="3.30.710.10">
    <property type="entry name" value="Potassium Channel Kv1.1, Chain A"/>
    <property type="match status" value="2"/>
</dbReference>
<dbReference type="SUPFAM" id="SSF81606">
    <property type="entry name" value="PP2C-like"/>
    <property type="match status" value="1"/>
</dbReference>
<dbReference type="Gene3D" id="3.60.40.10">
    <property type="entry name" value="PPM-type phosphatase domain"/>
    <property type="match status" value="1"/>
</dbReference>
<dbReference type="PANTHER" id="PTHR47992">
    <property type="entry name" value="PROTEIN PHOSPHATASE"/>
    <property type="match status" value="1"/>
</dbReference>
<reference evidence="4" key="1">
    <citation type="submission" date="2021-02" db="EMBL/GenBank/DDBJ databases">
        <authorList>
            <person name="Dougan E. K."/>
            <person name="Rhodes N."/>
            <person name="Thang M."/>
            <person name="Chan C."/>
        </authorList>
    </citation>
    <scope>NUCLEOTIDE SEQUENCE</scope>
</reference>
<proteinExistence type="predicted"/>
<dbReference type="PROSITE" id="PS50097">
    <property type="entry name" value="BTB"/>
    <property type="match status" value="1"/>
</dbReference>